<feature type="transmembrane region" description="Helical" evidence="8">
    <location>
        <begin position="249"/>
        <end position="270"/>
    </location>
</feature>
<keyword evidence="5 8" id="KW-0472">Membrane</keyword>
<evidence type="ECO:0000256" key="6">
    <source>
        <dbReference type="ARBA" id="ARBA00023170"/>
    </source>
</evidence>
<evidence type="ECO:0000313" key="11">
    <source>
        <dbReference type="Proteomes" id="UP000887567"/>
    </source>
</evidence>
<feature type="transmembrane region" description="Helical" evidence="8">
    <location>
        <begin position="109"/>
        <end position="128"/>
    </location>
</feature>
<evidence type="ECO:0000313" key="10">
    <source>
        <dbReference type="EnsemblMetazoa" id="XP_020906810.1"/>
    </source>
</evidence>
<dbReference type="CDD" id="cd00637">
    <property type="entry name" value="7tm_classA_rhodopsin-like"/>
    <property type="match status" value="1"/>
</dbReference>
<dbReference type="OMA" id="CITECEK"/>
<comment type="subcellular location">
    <subcellularLocation>
        <location evidence="1">Membrane</location>
        <topology evidence="1">Multi-pass membrane protein</topology>
    </subcellularLocation>
</comment>
<evidence type="ECO:0000256" key="1">
    <source>
        <dbReference type="ARBA" id="ARBA00004141"/>
    </source>
</evidence>
<dbReference type="AlphaFoldDB" id="A0A913XLL4"/>
<organism evidence="10 11">
    <name type="scientific">Exaiptasia diaphana</name>
    <name type="common">Tropical sea anemone</name>
    <name type="synonym">Aiptasia pulchella</name>
    <dbReference type="NCBI Taxonomy" id="2652724"/>
    <lineage>
        <taxon>Eukaryota</taxon>
        <taxon>Metazoa</taxon>
        <taxon>Cnidaria</taxon>
        <taxon>Anthozoa</taxon>
        <taxon>Hexacorallia</taxon>
        <taxon>Actiniaria</taxon>
        <taxon>Aiptasiidae</taxon>
        <taxon>Exaiptasia</taxon>
    </lineage>
</organism>
<feature type="transmembrane region" description="Helical" evidence="8">
    <location>
        <begin position="36"/>
        <end position="56"/>
    </location>
</feature>
<dbReference type="PRINTS" id="PR00237">
    <property type="entry name" value="GPCRRHODOPSN"/>
</dbReference>
<keyword evidence="2 8" id="KW-0812">Transmembrane</keyword>
<evidence type="ECO:0000256" key="4">
    <source>
        <dbReference type="ARBA" id="ARBA00023040"/>
    </source>
</evidence>
<proteinExistence type="predicted"/>
<dbReference type="GO" id="GO:0004930">
    <property type="term" value="F:G protein-coupled receptor activity"/>
    <property type="evidence" value="ECO:0007669"/>
    <property type="project" value="UniProtKB-KW"/>
</dbReference>
<dbReference type="InterPro" id="IPR000276">
    <property type="entry name" value="GPCR_Rhodpsn"/>
</dbReference>
<keyword evidence="4" id="KW-0297">G-protein coupled receptor</keyword>
<dbReference type="PANTHER" id="PTHR45695:SF9">
    <property type="entry name" value="LEUCOKININ RECEPTOR"/>
    <property type="match status" value="1"/>
</dbReference>
<sequence>MYNKNSSTIVNRTNLSATSLLIPSVDNNFSRVLVEIVYVVIFVLGTVGNVAMIFLLRRRSRRRRQSPSNRLLVHVVISEMSVLLLNIPIDIALIHVGHRWIFGPTMCKILWPLQTLSFGSFVWILTLLSYQRYRGIVCPLEGKLSTKRVNSMVSIVWLFSLVVVIPYGAFLDYQGDDCIETWNQFTRKCFTVIFFIVQYALPLAITLYCYVKIAIVVRKGHTNVRRHISGSIQAESRHKQRNFSAIRTAVLFTVIFAVCMFPHQALWLWLEFGNYQGDIRHVLTFAYMFTFTSVFMNPLVYILSTPSVRKEFCLKASVLRMGSCSGSHFERRFLKKRSSTNSGTGESIV</sequence>
<keyword evidence="11" id="KW-1185">Reference proteome</keyword>
<dbReference type="Pfam" id="PF00001">
    <property type="entry name" value="7tm_1"/>
    <property type="match status" value="1"/>
</dbReference>
<dbReference type="Gene3D" id="1.20.1070.10">
    <property type="entry name" value="Rhodopsin 7-helix transmembrane proteins"/>
    <property type="match status" value="1"/>
</dbReference>
<evidence type="ECO:0000259" key="9">
    <source>
        <dbReference type="PROSITE" id="PS50262"/>
    </source>
</evidence>
<feature type="domain" description="G-protein coupled receptors family 1 profile" evidence="9">
    <location>
        <begin position="48"/>
        <end position="301"/>
    </location>
</feature>
<dbReference type="GeneID" id="110244919"/>
<accession>A0A913XLL4</accession>
<dbReference type="EnsemblMetazoa" id="XM_021051151.2">
    <property type="protein sequence ID" value="XP_020906810.1"/>
    <property type="gene ID" value="LOC110244919"/>
</dbReference>
<protein>
    <recommendedName>
        <fullName evidence="9">G-protein coupled receptors family 1 profile domain-containing protein</fullName>
    </recommendedName>
</protein>
<evidence type="ECO:0000256" key="3">
    <source>
        <dbReference type="ARBA" id="ARBA00022989"/>
    </source>
</evidence>
<name>A0A913XLL4_EXADI</name>
<keyword evidence="6" id="KW-0675">Receptor</keyword>
<dbReference type="Proteomes" id="UP000887567">
    <property type="component" value="Unplaced"/>
</dbReference>
<dbReference type="PROSITE" id="PS50262">
    <property type="entry name" value="G_PROTEIN_RECEP_F1_2"/>
    <property type="match status" value="1"/>
</dbReference>
<dbReference type="GO" id="GO:0005886">
    <property type="term" value="C:plasma membrane"/>
    <property type="evidence" value="ECO:0007669"/>
    <property type="project" value="TreeGrafter"/>
</dbReference>
<reference evidence="10" key="1">
    <citation type="submission" date="2022-11" db="UniProtKB">
        <authorList>
            <consortium name="EnsemblMetazoa"/>
        </authorList>
    </citation>
    <scope>IDENTIFICATION</scope>
</reference>
<feature type="transmembrane region" description="Helical" evidence="8">
    <location>
        <begin position="190"/>
        <end position="211"/>
    </location>
</feature>
<dbReference type="OrthoDB" id="10049706at2759"/>
<dbReference type="PANTHER" id="PTHR45695">
    <property type="entry name" value="LEUCOKININ RECEPTOR-RELATED"/>
    <property type="match status" value="1"/>
</dbReference>
<feature type="transmembrane region" description="Helical" evidence="8">
    <location>
        <begin position="68"/>
        <end position="89"/>
    </location>
</feature>
<keyword evidence="7" id="KW-0807">Transducer</keyword>
<evidence type="ECO:0000256" key="8">
    <source>
        <dbReference type="SAM" id="Phobius"/>
    </source>
</evidence>
<keyword evidence="3 8" id="KW-1133">Transmembrane helix</keyword>
<feature type="transmembrane region" description="Helical" evidence="8">
    <location>
        <begin position="282"/>
        <end position="303"/>
    </location>
</feature>
<evidence type="ECO:0000256" key="5">
    <source>
        <dbReference type="ARBA" id="ARBA00023136"/>
    </source>
</evidence>
<dbReference type="RefSeq" id="XP_020906810.1">
    <property type="nucleotide sequence ID" value="XM_021051151.2"/>
</dbReference>
<dbReference type="SUPFAM" id="SSF81321">
    <property type="entry name" value="Family A G protein-coupled receptor-like"/>
    <property type="match status" value="1"/>
</dbReference>
<evidence type="ECO:0000256" key="2">
    <source>
        <dbReference type="ARBA" id="ARBA00022692"/>
    </source>
</evidence>
<dbReference type="KEGG" id="epa:110244919"/>
<dbReference type="InterPro" id="IPR017452">
    <property type="entry name" value="GPCR_Rhodpsn_7TM"/>
</dbReference>
<feature type="transmembrane region" description="Helical" evidence="8">
    <location>
        <begin position="149"/>
        <end position="170"/>
    </location>
</feature>
<evidence type="ECO:0000256" key="7">
    <source>
        <dbReference type="ARBA" id="ARBA00023224"/>
    </source>
</evidence>